<dbReference type="SUPFAM" id="SSF52540">
    <property type="entry name" value="P-loop containing nucleoside triphosphate hydrolases"/>
    <property type="match status" value="1"/>
</dbReference>
<dbReference type="CDD" id="cd03224">
    <property type="entry name" value="ABC_TM1139_LivF_branched"/>
    <property type="match status" value="1"/>
</dbReference>
<dbReference type="PANTHER" id="PTHR43820">
    <property type="entry name" value="HIGH-AFFINITY BRANCHED-CHAIN AMINO ACID TRANSPORT ATP-BINDING PROTEIN LIVF"/>
    <property type="match status" value="1"/>
</dbReference>
<dbReference type="Pfam" id="PF00005">
    <property type="entry name" value="ABC_tran"/>
    <property type="match status" value="1"/>
</dbReference>
<keyword evidence="8" id="KW-1185">Reference proteome</keyword>
<dbReference type="InterPro" id="IPR003439">
    <property type="entry name" value="ABC_transporter-like_ATP-bd"/>
</dbReference>
<keyword evidence="3" id="KW-0547">Nucleotide-binding</keyword>
<dbReference type="PROSITE" id="PS00211">
    <property type="entry name" value="ABC_TRANSPORTER_1"/>
    <property type="match status" value="1"/>
</dbReference>
<evidence type="ECO:0000256" key="3">
    <source>
        <dbReference type="ARBA" id="ARBA00022741"/>
    </source>
</evidence>
<dbReference type="Gene3D" id="3.40.50.300">
    <property type="entry name" value="P-loop containing nucleotide triphosphate hydrolases"/>
    <property type="match status" value="1"/>
</dbReference>
<evidence type="ECO:0000256" key="1">
    <source>
        <dbReference type="ARBA" id="ARBA00005417"/>
    </source>
</evidence>
<comment type="similarity">
    <text evidence="1">Belongs to the ABC transporter superfamily.</text>
</comment>
<reference evidence="7 8" key="1">
    <citation type="journal article" date="2016" name="Sci. Rep.">
        <title>Metabolic traits of an uncultured archaeal lineage -MSBL1- from brine pools of the Red Sea.</title>
        <authorList>
            <person name="Mwirichia R."/>
            <person name="Alam I."/>
            <person name="Rashid M."/>
            <person name="Vinu M."/>
            <person name="Ba-Alawi W."/>
            <person name="Anthony Kamau A."/>
            <person name="Kamanda Ngugi D."/>
            <person name="Goker M."/>
            <person name="Klenk H.P."/>
            <person name="Bajic V."/>
            <person name="Stingl U."/>
        </authorList>
    </citation>
    <scope>NUCLEOTIDE SEQUENCE [LARGE SCALE GENOMIC DNA]</scope>
    <source>
        <strain evidence="7">SCGC-AAA259I09</strain>
    </source>
</reference>
<dbReference type="GO" id="GO:0016887">
    <property type="term" value="F:ATP hydrolysis activity"/>
    <property type="evidence" value="ECO:0007669"/>
    <property type="project" value="InterPro"/>
</dbReference>
<evidence type="ECO:0000256" key="5">
    <source>
        <dbReference type="ARBA" id="ARBA00022970"/>
    </source>
</evidence>
<evidence type="ECO:0000259" key="6">
    <source>
        <dbReference type="PROSITE" id="PS50893"/>
    </source>
</evidence>
<organism evidence="7 8">
    <name type="scientific">candidate division MSBL1 archaeon SCGC-AAA259I09</name>
    <dbReference type="NCBI Taxonomy" id="1698267"/>
    <lineage>
        <taxon>Archaea</taxon>
        <taxon>Methanobacteriati</taxon>
        <taxon>Methanobacteriota</taxon>
        <taxon>candidate division MSBL1</taxon>
    </lineage>
</organism>
<proteinExistence type="inferred from homology"/>
<protein>
    <recommendedName>
        <fullName evidence="6">ABC transporter domain-containing protein</fullName>
    </recommendedName>
</protein>
<dbReference type="InterPro" id="IPR017871">
    <property type="entry name" value="ABC_transporter-like_CS"/>
</dbReference>
<gene>
    <name evidence="7" type="ORF">AKJ37_02245</name>
</gene>
<dbReference type="GO" id="GO:0015807">
    <property type="term" value="P:L-amino acid transport"/>
    <property type="evidence" value="ECO:0007669"/>
    <property type="project" value="TreeGrafter"/>
</dbReference>
<dbReference type="InterPro" id="IPR052156">
    <property type="entry name" value="BCAA_Transport_ATP-bd_LivF"/>
</dbReference>
<keyword evidence="4" id="KW-0067">ATP-binding</keyword>
<keyword evidence="5" id="KW-0029">Amino-acid transport</keyword>
<dbReference type="PANTHER" id="PTHR43820:SF4">
    <property type="entry name" value="HIGH-AFFINITY BRANCHED-CHAIN AMINO ACID TRANSPORT ATP-BINDING PROTEIN LIVF"/>
    <property type="match status" value="1"/>
</dbReference>
<dbReference type="InterPro" id="IPR003593">
    <property type="entry name" value="AAA+_ATPase"/>
</dbReference>
<dbReference type="GO" id="GO:0005524">
    <property type="term" value="F:ATP binding"/>
    <property type="evidence" value="ECO:0007669"/>
    <property type="project" value="UniProtKB-KW"/>
</dbReference>
<dbReference type="AlphaFoldDB" id="A0A133UUF8"/>
<evidence type="ECO:0000256" key="2">
    <source>
        <dbReference type="ARBA" id="ARBA00022448"/>
    </source>
</evidence>
<dbReference type="PATRIC" id="fig|1698267.3.peg.719"/>
<sequence length="236" mass="26350">MTLLQLDEVNVYRGDMHILEDISLGAEKGEITALIGPNGAGKTTLLKSIIGSISLESGKISFLEEEIHRKSTFDTVNSGIVLVPEERELFPHMTIEENLDLGAYPKRARENTDETLEWVFELFPKLKERVDQRAGSLSGGEQQMLTIARGLMSKPELLMLDEPSLGLAPKLVTKIFDLIEKINEEGLTIFLVEQNVRKALKLSKNGYVLENGKITFQGNSKKLLEEEHIKKGFLGT</sequence>
<dbReference type="GO" id="GO:0015658">
    <property type="term" value="F:branched-chain amino acid transmembrane transporter activity"/>
    <property type="evidence" value="ECO:0007669"/>
    <property type="project" value="TreeGrafter"/>
</dbReference>
<dbReference type="InterPro" id="IPR027417">
    <property type="entry name" value="P-loop_NTPase"/>
</dbReference>
<accession>A0A133UUF8</accession>
<dbReference type="SMART" id="SM00382">
    <property type="entry name" value="AAA"/>
    <property type="match status" value="1"/>
</dbReference>
<comment type="caution">
    <text evidence="7">The sequence shown here is derived from an EMBL/GenBank/DDBJ whole genome shotgun (WGS) entry which is preliminary data.</text>
</comment>
<evidence type="ECO:0000313" key="7">
    <source>
        <dbReference type="EMBL" id="KXA97797.1"/>
    </source>
</evidence>
<dbReference type="EMBL" id="LHXR01000019">
    <property type="protein sequence ID" value="KXA97797.1"/>
    <property type="molecule type" value="Genomic_DNA"/>
</dbReference>
<feature type="domain" description="ABC transporter" evidence="6">
    <location>
        <begin position="4"/>
        <end position="236"/>
    </location>
</feature>
<evidence type="ECO:0000313" key="8">
    <source>
        <dbReference type="Proteomes" id="UP000070463"/>
    </source>
</evidence>
<dbReference type="Proteomes" id="UP000070463">
    <property type="component" value="Unassembled WGS sequence"/>
</dbReference>
<name>A0A133UUF8_9EURY</name>
<dbReference type="PROSITE" id="PS50893">
    <property type="entry name" value="ABC_TRANSPORTER_2"/>
    <property type="match status" value="1"/>
</dbReference>
<keyword evidence="2" id="KW-0813">Transport</keyword>
<evidence type="ECO:0000256" key="4">
    <source>
        <dbReference type="ARBA" id="ARBA00022840"/>
    </source>
</evidence>